<dbReference type="InterPro" id="IPR020945">
    <property type="entry name" value="DMSO/NO3_reduct_chaperone"/>
</dbReference>
<dbReference type="Proteomes" id="UP000199107">
    <property type="component" value="Unassembled WGS sequence"/>
</dbReference>
<dbReference type="AlphaFoldDB" id="A0A1G9EX20"/>
<protein>
    <submittedName>
        <fullName evidence="2">Chaperone TorD involved in molybdoenzyme TorA maturation</fullName>
    </submittedName>
</protein>
<gene>
    <name evidence="2" type="ORF">SAMN05192555_101250</name>
</gene>
<dbReference type="STRING" id="48727.SAMN05192555_101250"/>
<name>A0A1G9EX20_9GAMM</name>
<dbReference type="PANTHER" id="PTHR34227:SF1">
    <property type="entry name" value="DIMETHYL SULFOXIDE REDUCTASE CHAPERONE-RELATED"/>
    <property type="match status" value="1"/>
</dbReference>
<evidence type="ECO:0000256" key="1">
    <source>
        <dbReference type="ARBA" id="ARBA00023186"/>
    </source>
</evidence>
<reference evidence="3" key="1">
    <citation type="submission" date="2016-10" db="EMBL/GenBank/DDBJ databases">
        <authorList>
            <person name="Varghese N."/>
            <person name="Submissions S."/>
        </authorList>
    </citation>
    <scope>NUCLEOTIDE SEQUENCE [LARGE SCALE GENOMIC DNA]</scope>
    <source>
        <strain evidence="3">AAP</strain>
    </source>
</reference>
<dbReference type="SUPFAM" id="SSF89155">
    <property type="entry name" value="TorD-like"/>
    <property type="match status" value="1"/>
</dbReference>
<dbReference type="InterPro" id="IPR050289">
    <property type="entry name" value="TorD/DmsD_chaperones"/>
</dbReference>
<evidence type="ECO:0000313" key="3">
    <source>
        <dbReference type="Proteomes" id="UP000199107"/>
    </source>
</evidence>
<sequence>MNWPAIPTPSLRYDAMSHATDLPAALDESDALRADIYRLLGRLIAAPPDQPLLDFLAGLEAEDDGAPLSQSWQDLAHAAHAADSEALARAHFRHLIGVIQGEVVPYASWYLHGTLMDEPVVAVRRDLRQLGLERDPEVKEPEDHLAALCDAMAWLIERAPAEQANFFTHHLASWGERCMRDLAAVDTPFYASVGRLGLAYLAMEAERYDAALSAVRIVDPAPN</sequence>
<keyword evidence="1" id="KW-0143">Chaperone</keyword>
<keyword evidence="3" id="KW-1185">Reference proteome</keyword>
<dbReference type="PANTHER" id="PTHR34227">
    <property type="entry name" value="CHAPERONE PROTEIN YCDY"/>
    <property type="match status" value="1"/>
</dbReference>
<dbReference type="InterPro" id="IPR036411">
    <property type="entry name" value="TorD-like_sf"/>
</dbReference>
<proteinExistence type="predicted"/>
<dbReference type="EMBL" id="FNGH01000001">
    <property type="protein sequence ID" value="SDK80716.1"/>
    <property type="molecule type" value="Genomic_DNA"/>
</dbReference>
<evidence type="ECO:0000313" key="2">
    <source>
        <dbReference type="EMBL" id="SDK80716.1"/>
    </source>
</evidence>
<dbReference type="Gene3D" id="1.10.3480.10">
    <property type="entry name" value="TorD-like"/>
    <property type="match status" value="1"/>
</dbReference>
<dbReference type="Pfam" id="PF02613">
    <property type="entry name" value="Nitrate_red_del"/>
    <property type="match status" value="1"/>
</dbReference>
<organism evidence="2 3">
    <name type="scientific">Franzmannia pantelleriensis</name>
    <dbReference type="NCBI Taxonomy" id="48727"/>
    <lineage>
        <taxon>Bacteria</taxon>
        <taxon>Pseudomonadati</taxon>
        <taxon>Pseudomonadota</taxon>
        <taxon>Gammaproteobacteria</taxon>
        <taxon>Oceanospirillales</taxon>
        <taxon>Halomonadaceae</taxon>
        <taxon>Franzmannia</taxon>
    </lineage>
</organism>
<accession>A0A1G9EX20</accession>